<evidence type="ECO:0000313" key="3">
    <source>
        <dbReference type="Proteomes" id="UP000672011"/>
    </source>
</evidence>
<keyword evidence="3" id="KW-1185">Reference proteome</keyword>
<sequence length="158" mass="18090">MKIWNFIFLLVLAVTAVNVNAQHQFHTSNTNIDYEIESGTLNITARLYTNGIEKAVGEKTGNKSSFDAKLKGYINKNVDIKVNGKPVNVSYYGFQTNDQTTRIYLKAEKINDISSLDIRFALLMDAFDDQQNFINVDIKNNKKKFIIRKESEVIKINF</sequence>
<dbReference type="InterPro" id="IPR046525">
    <property type="entry name" value="DUF6702"/>
</dbReference>
<feature type="chain" id="PRO_5045737587" description="NEAT domain-containing protein" evidence="1">
    <location>
        <begin position="22"/>
        <end position="158"/>
    </location>
</feature>
<gene>
    <name evidence="2" type="ORF">J9309_06230</name>
</gene>
<organism evidence="2 3">
    <name type="scientific">Faecalibacter bovis</name>
    <dbReference type="NCBI Taxonomy" id="2898187"/>
    <lineage>
        <taxon>Bacteria</taxon>
        <taxon>Pseudomonadati</taxon>
        <taxon>Bacteroidota</taxon>
        <taxon>Flavobacteriia</taxon>
        <taxon>Flavobacteriales</taxon>
        <taxon>Weeksellaceae</taxon>
        <taxon>Faecalibacter</taxon>
    </lineage>
</organism>
<dbReference type="EMBL" id="CP072842">
    <property type="protein sequence ID" value="QTV06900.1"/>
    <property type="molecule type" value="Genomic_DNA"/>
</dbReference>
<accession>A0ABX7XGD1</accession>
<proteinExistence type="predicted"/>
<feature type="signal peptide" evidence="1">
    <location>
        <begin position="1"/>
        <end position="21"/>
    </location>
</feature>
<name>A0ABX7XGD1_9FLAO</name>
<keyword evidence="1" id="KW-0732">Signal</keyword>
<dbReference type="Proteomes" id="UP000672011">
    <property type="component" value="Chromosome"/>
</dbReference>
<evidence type="ECO:0000313" key="2">
    <source>
        <dbReference type="EMBL" id="QTV06900.1"/>
    </source>
</evidence>
<evidence type="ECO:0000256" key="1">
    <source>
        <dbReference type="SAM" id="SignalP"/>
    </source>
</evidence>
<dbReference type="Pfam" id="PF20420">
    <property type="entry name" value="DUF6702"/>
    <property type="match status" value="1"/>
</dbReference>
<reference evidence="3" key="2">
    <citation type="submission" date="2021-04" db="EMBL/GenBank/DDBJ databases">
        <title>Taxonomy of Flavobacteriaceae bacterium ZY171143.</title>
        <authorList>
            <person name="Li F."/>
        </authorList>
    </citation>
    <scope>NUCLEOTIDE SEQUENCE [LARGE SCALE GENOMIC DNA]</scope>
    <source>
        <strain evidence="3">ZY171143</strain>
    </source>
</reference>
<protein>
    <recommendedName>
        <fullName evidence="4">NEAT domain-containing protein</fullName>
    </recommendedName>
</protein>
<reference evidence="2 3" key="1">
    <citation type="journal article" date="2021" name="Int. J. Syst. Evol. Microbiol.">
        <title>Faecalibacter bovis sp. nov., isolated from cow faeces.</title>
        <authorList>
            <person name="Li F."/>
            <person name="Zhao W."/>
            <person name="Hong Q."/>
            <person name="Shao Q."/>
            <person name="Song J."/>
            <person name="Yang S."/>
        </authorList>
    </citation>
    <scope>NUCLEOTIDE SEQUENCE [LARGE SCALE GENOMIC DNA]</scope>
    <source>
        <strain evidence="2 3">ZY171143</strain>
    </source>
</reference>
<evidence type="ECO:0008006" key="4">
    <source>
        <dbReference type="Google" id="ProtNLM"/>
    </source>
</evidence>
<dbReference type="RefSeq" id="WP_230477684.1">
    <property type="nucleotide sequence ID" value="NZ_CP072842.1"/>
</dbReference>